<accession>A0ABV0EYX3</accession>
<keyword evidence="2" id="KW-0472">Membrane</keyword>
<gene>
    <name evidence="4" type="ORF">BAU18_000597</name>
</gene>
<dbReference type="SUPFAM" id="SSF52317">
    <property type="entry name" value="Class I glutamine amidotransferase-like"/>
    <property type="match status" value="1"/>
</dbReference>
<feature type="compositionally biased region" description="Low complexity" evidence="1">
    <location>
        <begin position="382"/>
        <end position="393"/>
    </location>
</feature>
<evidence type="ECO:0000256" key="2">
    <source>
        <dbReference type="SAM" id="Phobius"/>
    </source>
</evidence>
<reference evidence="4" key="2">
    <citation type="submission" date="2024-02" db="EMBL/GenBank/DDBJ databases">
        <title>The Genome Sequence of Enterococcus diestrammenae JM9A.</title>
        <authorList>
            <person name="Earl A."/>
            <person name="Manson A."/>
            <person name="Gilmore M."/>
            <person name="Sanders J."/>
            <person name="Shea T."/>
            <person name="Howe W."/>
            <person name="Livny J."/>
            <person name="Cuomo C."/>
            <person name="Neafsey D."/>
            <person name="Birren B."/>
        </authorList>
    </citation>
    <scope>NUCLEOTIDE SEQUENCE</scope>
    <source>
        <strain evidence="4">JM9A</strain>
    </source>
</reference>
<dbReference type="EMBL" id="MAEI02000001">
    <property type="protein sequence ID" value="MEO1781018.1"/>
    <property type="molecule type" value="Genomic_DNA"/>
</dbReference>
<feature type="transmembrane region" description="Helical" evidence="2">
    <location>
        <begin position="484"/>
        <end position="508"/>
    </location>
</feature>
<evidence type="ECO:0000259" key="3">
    <source>
        <dbReference type="Pfam" id="PF09822"/>
    </source>
</evidence>
<protein>
    <recommendedName>
        <fullName evidence="3">ABC-type uncharacterized transport system domain-containing protein</fullName>
    </recommendedName>
</protein>
<feature type="transmembrane region" description="Helical" evidence="2">
    <location>
        <begin position="34"/>
        <end position="54"/>
    </location>
</feature>
<feature type="region of interest" description="Disordered" evidence="1">
    <location>
        <begin position="380"/>
        <end position="423"/>
    </location>
</feature>
<dbReference type="Proteomes" id="UP001429357">
    <property type="component" value="Unassembled WGS sequence"/>
</dbReference>
<keyword evidence="2" id="KW-0812">Transmembrane</keyword>
<evidence type="ECO:0000313" key="4">
    <source>
        <dbReference type="EMBL" id="MEO1781018.1"/>
    </source>
</evidence>
<dbReference type="Pfam" id="PF09822">
    <property type="entry name" value="ABC_transp_aux"/>
    <property type="match status" value="1"/>
</dbReference>
<evidence type="ECO:0000256" key="1">
    <source>
        <dbReference type="SAM" id="MobiDB-lite"/>
    </source>
</evidence>
<sequence length="513" mass="55631">MKEKWYTLKVAIHRVFSKEAVLASIKKTGVKKGAYQGGLTVLVVLILVIANLVAGQLPSNINTLDLSEEQVLELSETSKEYLGGLDEKLQFIVLADKNDADPTIASFIEKYAATSKNISVQWVDPVLHPGTLSTYSAEANSVVIKNKTTEDFEVISFSSIYSSSYDSSYQTVTTFDGDGQFTSAIHSLTNDTSHKIYLTSGHNEQALGTSITALFDKANYETADLNTVLTAEIPDDCDLLLINAPETDFTEDEVKNLESYVASGGKLMILPLSQEENLPNLTQLMKDYGLKMTEGYIADSTRSYQGQAYYLFPNVTATGDYLQELTNQMVLIPNAKGFTEVDPKSDDITVTQLLATSSDGYNVTEDDQVQGTYTLGAVATQSVAEETAETTSESGKETTESSSETEDSSTASSDETTTEDVAAEGRVTILASSSIIDETMTTSLPTLENNTFFMNTVTANFDGVENISIEAKTMNGNTNTVQQAGGISIVAILLLPILILAAGFVTWFRRRKA</sequence>
<comment type="caution">
    <text evidence="4">The sequence shown here is derived from an EMBL/GenBank/DDBJ whole genome shotgun (WGS) entry which is preliminary data.</text>
</comment>
<keyword evidence="2" id="KW-1133">Transmembrane helix</keyword>
<feature type="domain" description="ABC-type uncharacterised transport system" evidence="3">
    <location>
        <begin position="195"/>
        <end position="455"/>
    </location>
</feature>
<dbReference type="RefSeq" id="WP_161870639.1">
    <property type="nucleotide sequence ID" value="NZ_MAEI02000001.1"/>
</dbReference>
<proteinExistence type="predicted"/>
<evidence type="ECO:0000313" key="5">
    <source>
        <dbReference type="Proteomes" id="UP001429357"/>
    </source>
</evidence>
<reference evidence="4" key="1">
    <citation type="submission" date="2016-06" db="EMBL/GenBank/DDBJ databases">
        <authorList>
            <person name="Van Tyne D."/>
        </authorList>
    </citation>
    <scope>NUCLEOTIDE SEQUENCE</scope>
    <source>
        <strain evidence="4">JM9A</strain>
    </source>
</reference>
<dbReference type="InterPro" id="IPR019196">
    <property type="entry name" value="ABC_transp_unknown"/>
</dbReference>
<keyword evidence="5" id="KW-1185">Reference proteome</keyword>
<organism evidence="4 5">
    <name type="scientific">Enterococcus diestrammenae</name>
    <dbReference type="NCBI Taxonomy" id="1155073"/>
    <lineage>
        <taxon>Bacteria</taxon>
        <taxon>Bacillati</taxon>
        <taxon>Bacillota</taxon>
        <taxon>Bacilli</taxon>
        <taxon>Lactobacillales</taxon>
        <taxon>Enterococcaceae</taxon>
        <taxon>Enterococcus</taxon>
    </lineage>
</organism>
<dbReference type="InterPro" id="IPR029062">
    <property type="entry name" value="Class_I_gatase-like"/>
</dbReference>
<name>A0ABV0EYX3_9ENTE</name>